<accession>A0A4V2K9S8</accession>
<keyword evidence="3" id="KW-1185">Reference proteome</keyword>
<organism evidence="2 3">
    <name type="scientific">Dichomitus squalens</name>
    <dbReference type="NCBI Taxonomy" id="114155"/>
    <lineage>
        <taxon>Eukaryota</taxon>
        <taxon>Fungi</taxon>
        <taxon>Dikarya</taxon>
        <taxon>Basidiomycota</taxon>
        <taxon>Agaricomycotina</taxon>
        <taxon>Agaricomycetes</taxon>
        <taxon>Polyporales</taxon>
        <taxon>Polyporaceae</taxon>
        <taxon>Dichomitus</taxon>
    </lineage>
</organism>
<protein>
    <recommendedName>
        <fullName evidence="4">Secreted protein</fullName>
    </recommendedName>
</protein>
<evidence type="ECO:0000313" key="2">
    <source>
        <dbReference type="EMBL" id="TBU65058.1"/>
    </source>
</evidence>
<dbReference type="Proteomes" id="UP000292082">
    <property type="component" value="Unassembled WGS sequence"/>
</dbReference>
<proteinExistence type="predicted"/>
<dbReference type="AlphaFoldDB" id="A0A4V2K9S8"/>
<dbReference type="EMBL" id="ML145085">
    <property type="protein sequence ID" value="TBU65058.1"/>
    <property type="molecule type" value="Genomic_DNA"/>
</dbReference>
<sequence length="124" mass="14314">MCPFSARTRPRRSLNLVWLEGGMLLLCQKLWSESCAKCAFWWETYDDGVSSAYLRTQSRSPSRTCEATVRRLSLAVRRGLGRRSGRGIGLGRKHSGYIYMQSRQHYITCNIILHEVYLEHVVSE</sequence>
<evidence type="ECO:0000313" key="3">
    <source>
        <dbReference type="Proteomes" id="UP000292082"/>
    </source>
</evidence>
<feature type="chain" id="PRO_5020529600" description="Secreted protein" evidence="1">
    <location>
        <begin position="33"/>
        <end position="124"/>
    </location>
</feature>
<keyword evidence="1" id="KW-0732">Signal</keyword>
<evidence type="ECO:0008006" key="4">
    <source>
        <dbReference type="Google" id="ProtNLM"/>
    </source>
</evidence>
<name>A0A4V2K9S8_9APHY</name>
<evidence type="ECO:0000256" key="1">
    <source>
        <dbReference type="SAM" id="SignalP"/>
    </source>
</evidence>
<gene>
    <name evidence="2" type="ORF">BD310DRAFT_299120</name>
</gene>
<reference evidence="2 3" key="1">
    <citation type="submission" date="2019-01" db="EMBL/GenBank/DDBJ databases">
        <title>Draft genome sequences of three monokaryotic isolates of the white-rot basidiomycete fungus Dichomitus squalens.</title>
        <authorList>
            <consortium name="DOE Joint Genome Institute"/>
            <person name="Lopez S.C."/>
            <person name="Andreopoulos B."/>
            <person name="Pangilinan J."/>
            <person name="Lipzen A."/>
            <person name="Riley R."/>
            <person name="Ahrendt S."/>
            <person name="Ng V."/>
            <person name="Barry K."/>
            <person name="Daum C."/>
            <person name="Grigoriev I.V."/>
            <person name="Hilden K.S."/>
            <person name="Makela M.R."/>
            <person name="de Vries R.P."/>
        </authorList>
    </citation>
    <scope>NUCLEOTIDE SEQUENCE [LARGE SCALE GENOMIC DNA]</scope>
    <source>
        <strain evidence="2 3">CBS 464.89</strain>
    </source>
</reference>
<feature type="signal peptide" evidence="1">
    <location>
        <begin position="1"/>
        <end position="32"/>
    </location>
</feature>